<dbReference type="SUPFAM" id="SSF46626">
    <property type="entry name" value="Cytochrome c"/>
    <property type="match status" value="2"/>
</dbReference>
<feature type="chain" id="PRO_5014414897" evidence="5">
    <location>
        <begin position="23"/>
        <end position="225"/>
    </location>
</feature>
<keyword evidence="3 4" id="KW-0408">Iron</keyword>
<protein>
    <submittedName>
        <fullName evidence="7">Cytochrome C</fullName>
    </submittedName>
</protein>
<dbReference type="InterPro" id="IPR009056">
    <property type="entry name" value="Cyt_c-like_dom"/>
</dbReference>
<dbReference type="EMBL" id="CP025682">
    <property type="protein sequence ID" value="AUN93603.1"/>
    <property type="molecule type" value="Genomic_DNA"/>
</dbReference>
<feature type="domain" description="Cytochrome c" evidence="6">
    <location>
        <begin position="18"/>
        <end position="123"/>
    </location>
</feature>
<accession>A0A2I6S2X5</accession>
<dbReference type="RefSeq" id="WP_102245677.1">
    <property type="nucleotide sequence ID" value="NZ_CP025682.1"/>
</dbReference>
<evidence type="ECO:0000256" key="5">
    <source>
        <dbReference type="SAM" id="SignalP"/>
    </source>
</evidence>
<reference evidence="7 8" key="1">
    <citation type="submission" date="2018-01" db="EMBL/GenBank/DDBJ databases">
        <authorList>
            <person name="Fu G.-Y."/>
        </authorList>
    </citation>
    <scope>NUCLEOTIDE SEQUENCE [LARGE SCALE GENOMIC DNA]</scope>
    <source>
        <strain evidence="7 8">SY39</strain>
    </source>
</reference>
<feature type="signal peptide" evidence="5">
    <location>
        <begin position="1"/>
        <end position="22"/>
    </location>
</feature>
<evidence type="ECO:0000313" key="7">
    <source>
        <dbReference type="EMBL" id="AUN93603.1"/>
    </source>
</evidence>
<dbReference type="OrthoDB" id="9811281at2"/>
<dbReference type="PROSITE" id="PS51007">
    <property type="entry name" value="CYTC"/>
    <property type="match status" value="2"/>
</dbReference>
<keyword evidence="5" id="KW-0732">Signal</keyword>
<evidence type="ECO:0000256" key="4">
    <source>
        <dbReference type="PROSITE-ProRule" id="PRU00433"/>
    </source>
</evidence>
<evidence type="ECO:0000256" key="1">
    <source>
        <dbReference type="ARBA" id="ARBA00022617"/>
    </source>
</evidence>
<evidence type="ECO:0000313" key="8">
    <source>
        <dbReference type="Proteomes" id="UP000242205"/>
    </source>
</evidence>
<gene>
    <name evidence="7" type="ORF">C0099_00825</name>
</gene>
<dbReference type="GO" id="GO:0009055">
    <property type="term" value="F:electron transfer activity"/>
    <property type="evidence" value="ECO:0007669"/>
    <property type="project" value="InterPro"/>
</dbReference>
<evidence type="ECO:0000256" key="3">
    <source>
        <dbReference type="ARBA" id="ARBA00023004"/>
    </source>
</evidence>
<proteinExistence type="predicted"/>
<feature type="domain" description="Cytochrome c" evidence="6">
    <location>
        <begin position="139"/>
        <end position="221"/>
    </location>
</feature>
<dbReference type="GO" id="GO:0020037">
    <property type="term" value="F:heme binding"/>
    <property type="evidence" value="ECO:0007669"/>
    <property type="project" value="InterPro"/>
</dbReference>
<keyword evidence="1 4" id="KW-0349">Heme</keyword>
<dbReference type="AlphaFoldDB" id="A0A2I6S2X5"/>
<keyword evidence="8" id="KW-1185">Reference proteome</keyword>
<dbReference type="KEGG" id="atw:C0099_00825"/>
<dbReference type="InterPro" id="IPR036909">
    <property type="entry name" value="Cyt_c-like_dom_sf"/>
</dbReference>
<keyword evidence="2 4" id="KW-0479">Metal-binding</keyword>
<evidence type="ECO:0000256" key="2">
    <source>
        <dbReference type="ARBA" id="ARBA00022723"/>
    </source>
</evidence>
<evidence type="ECO:0000259" key="6">
    <source>
        <dbReference type="PROSITE" id="PS51007"/>
    </source>
</evidence>
<name>A0A2I6S2X5_9RHOO</name>
<sequence>MNTFTKAIAAALAFALTPVAYAGTEAFVAENCAGCHALSRNDAGSRAELLGPPLFHAGAKFRKDWMVRWLQSPTRIYPAGWFPPRHIESTPEGDVIDAASLVDHPALDAERAQAVADWLATLPAPEGVELSTDYTPAKVAMRMGQLDFRRFKGCVACHRDEPDSGGVSGPELYTAWERLQPGYLLNYIGDPDAWHDQPLMPVLEMNEQAVQKLVNYLYTIAETQP</sequence>
<dbReference type="Proteomes" id="UP000242205">
    <property type="component" value="Chromosome"/>
</dbReference>
<dbReference type="GO" id="GO:0046872">
    <property type="term" value="F:metal ion binding"/>
    <property type="evidence" value="ECO:0007669"/>
    <property type="project" value="UniProtKB-KW"/>
</dbReference>
<organism evidence="7 8">
    <name type="scientific">Pseudazoarcus pumilus</name>
    <dbReference type="NCBI Taxonomy" id="2067960"/>
    <lineage>
        <taxon>Bacteria</taxon>
        <taxon>Pseudomonadati</taxon>
        <taxon>Pseudomonadota</taxon>
        <taxon>Betaproteobacteria</taxon>
        <taxon>Rhodocyclales</taxon>
        <taxon>Zoogloeaceae</taxon>
        <taxon>Pseudazoarcus</taxon>
    </lineage>
</organism>
<dbReference type="Gene3D" id="1.10.760.10">
    <property type="entry name" value="Cytochrome c-like domain"/>
    <property type="match status" value="2"/>
</dbReference>